<comment type="caution">
    <text evidence="1">The sequence shown here is derived from an EMBL/GenBank/DDBJ whole genome shotgun (WGS) entry which is preliminary data.</text>
</comment>
<name>A0ACB9DJJ7_ARCLA</name>
<evidence type="ECO:0000313" key="1">
    <source>
        <dbReference type="EMBL" id="KAI3746656.1"/>
    </source>
</evidence>
<protein>
    <submittedName>
        <fullName evidence="1">Uncharacterized protein</fullName>
    </submittedName>
</protein>
<reference evidence="1 2" key="2">
    <citation type="journal article" date="2022" name="Mol. Ecol. Resour.">
        <title>The genomes of chicory, endive, great burdock and yacon provide insights into Asteraceae paleo-polyploidization history and plant inulin production.</title>
        <authorList>
            <person name="Fan W."/>
            <person name="Wang S."/>
            <person name="Wang H."/>
            <person name="Wang A."/>
            <person name="Jiang F."/>
            <person name="Liu H."/>
            <person name="Zhao H."/>
            <person name="Xu D."/>
            <person name="Zhang Y."/>
        </authorList>
    </citation>
    <scope>NUCLEOTIDE SEQUENCE [LARGE SCALE GENOMIC DNA]</scope>
    <source>
        <strain evidence="2">cv. Niubang</strain>
    </source>
</reference>
<organism evidence="1 2">
    <name type="scientific">Arctium lappa</name>
    <name type="common">Greater burdock</name>
    <name type="synonym">Lappa major</name>
    <dbReference type="NCBI Taxonomy" id="4217"/>
    <lineage>
        <taxon>Eukaryota</taxon>
        <taxon>Viridiplantae</taxon>
        <taxon>Streptophyta</taxon>
        <taxon>Embryophyta</taxon>
        <taxon>Tracheophyta</taxon>
        <taxon>Spermatophyta</taxon>
        <taxon>Magnoliopsida</taxon>
        <taxon>eudicotyledons</taxon>
        <taxon>Gunneridae</taxon>
        <taxon>Pentapetalae</taxon>
        <taxon>asterids</taxon>
        <taxon>campanulids</taxon>
        <taxon>Asterales</taxon>
        <taxon>Asteraceae</taxon>
        <taxon>Carduoideae</taxon>
        <taxon>Cardueae</taxon>
        <taxon>Arctiinae</taxon>
        <taxon>Arctium</taxon>
    </lineage>
</organism>
<accession>A0ACB9DJJ7</accession>
<proteinExistence type="predicted"/>
<dbReference type="Proteomes" id="UP001055879">
    <property type="component" value="Linkage Group LG03"/>
</dbReference>
<dbReference type="EMBL" id="CM042049">
    <property type="protein sequence ID" value="KAI3746656.1"/>
    <property type="molecule type" value="Genomic_DNA"/>
</dbReference>
<sequence>MFVARRAVFLEKELMSKEASGSQIDLEEIQESTNMESDIGTSSQQHVIGPTVVDPQQRVTKESDIQPPVHRSDRVRHEPKRYNLLISEGDDTHVDLDKPTNYQEAMATLRPLNRKRLWRARCNPYDILLMGNNIPTLRSVEASLGKCFSLKNMVDATYILGIKIYRDKSRRLIGLSQSTYIDKVLSDGSCALSMTSQYHANSGNDHCIAEKNILKYLRRTKEMFLVYRGTEELSIRQRRLSTLQSTEAEFIVDLGVVPSIHDPIEIFCDNEGAIILAKEPISHKRTWHILRNFDYVRKVIEDSYIIISRVGIDGNLVDLFTKPLSQTKHHTHTRSIGIRFASNLA</sequence>
<evidence type="ECO:0000313" key="2">
    <source>
        <dbReference type="Proteomes" id="UP001055879"/>
    </source>
</evidence>
<gene>
    <name evidence="1" type="ORF">L6452_09095</name>
</gene>
<keyword evidence="2" id="KW-1185">Reference proteome</keyword>
<reference evidence="2" key="1">
    <citation type="journal article" date="2022" name="Mol. Ecol. Resour.">
        <title>The genomes of chicory, endive, great burdock and yacon provide insights into Asteraceae palaeo-polyploidization history and plant inulin production.</title>
        <authorList>
            <person name="Fan W."/>
            <person name="Wang S."/>
            <person name="Wang H."/>
            <person name="Wang A."/>
            <person name="Jiang F."/>
            <person name="Liu H."/>
            <person name="Zhao H."/>
            <person name="Xu D."/>
            <person name="Zhang Y."/>
        </authorList>
    </citation>
    <scope>NUCLEOTIDE SEQUENCE [LARGE SCALE GENOMIC DNA]</scope>
    <source>
        <strain evidence="2">cv. Niubang</strain>
    </source>
</reference>